<organism evidence="1 2">
    <name type="scientific">Myroides odoratimimus</name>
    <dbReference type="NCBI Taxonomy" id="76832"/>
    <lineage>
        <taxon>Bacteria</taxon>
        <taxon>Pseudomonadati</taxon>
        <taxon>Bacteroidota</taxon>
        <taxon>Flavobacteriia</taxon>
        <taxon>Flavobacteriales</taxon>
        <taxon>Flavobacteriaceae</taxon>
        <taxon>Myroides</taxon>
    </lineage>
</organism>
<dbReference type="RefSeq" id="WP_006257963.1">
    <property type="nucleotide sequence ID" value="NZ_BCMQ01000002.1"/>
</dbReference>
<reference evidence="1 2" key="1">
    <citation type="journal article" date="2016" name="J. Zhejiang Univ. Sci. B">
        <title>Antibiotic resistance mechanisms of Myroides sp.</title>
        <authorList>
            <person name="Hu S."/>
            <person name="Yuan S."/>
            <person name="Qu H."/>
            <person name="Jiang T."/>
            <person name="Zhou Y."/>
            <person name="Wang M."/>
            <person name="Ming D."/>
        </authorList>
    </citation>
    <scope>NUCLEOTIDE SEQUENCE [LARGE SCALE GENOMIC DNA]</scope>
    <source>
        <strain evidence="1 2">PR63039</strain>
    </source>
</reference>
<dbReference type="KEGG" id="mod:AS202_05295"/>
<name>A0A0U2WHW1_9FLAO</name>
<dbReference type="eggNOG" id="ENOG5031157">
    <property type="taxonomic scope" value="Bacteria"/>
</dbReference>
<protein>
    <submittedName>
        <fullName evidence="1">Uncharacterized protein</fullName>
    </submittedName>
</protein>
<dbReference type="AlphaFoldDB" id="A0A0U2WHW1"/>
<accession>A0A0U2WHW1</accession>
<evidence type="ECO:0000313" key="2">
    <source>
        <dbReference type="Proteomes" id="UP000069030"/>
    </source>
</evidence>
<dbReference type="Proteomes" id="UP000069030">
    <property type="component" value="Chromosome"/>
</dbReference>
<dbReference type="EMBL" id="CP013690">
    <property type="protein sequence ID" value="ALU25586.1"/>
    <property type="molecule type" value="Genomic_DNA"/>
</dbReference>
<proteinExistence type="predicted"/>
<evidence type="ECO:0000313" key="1">
    <source>
        <dbReference type="EMBL" id="ALU25586.1"/>
    </source>
</evidence>
<sequence length="245" mass="27699">MAKMSPKGKITGVSGPVYFRSLNNVQIVQSRPNRSKQDKGKNPSAKLFKHTAQSLRHIRKHVEYFLGMRYESTAHLRLMGLVMTALRKNTVLPIAETTLYNTSIAEVVGFEWNTTKLFTDTFLVDIAVDELENKEIIVSVAPFIPIEQVDFPPMCTHASLRIEGFFMTDTDEMLGKQTSALSIDFKKSDEVVSPQPLSVLIPHRDCLKMVVAEIQFFYPINNNPNQLTLYNTKAFNPSVVVYVGR</sequence>
<gene>
    <name evidence="1" type="ORF">AS202_05295</name>
</gene>